<dbReference type="SMART" id="SM00865">
    <property type="entry name" value="Tubulin_C"/>
    <property type="match status" value="1"/>
</dbReference>
<dbReference type="GO" id="GO:0005737">
    <property type="term" value="C:cytoplasm"/>
    <property type="evidence" value="ECO:0007669"/>
    <property type="project" value="UniProtKB-SubCell"/>
</dbReference>
<dbReference type="FunFam" id="3.40.50.1440:FF:000001">
    <property type="entry name" value="Cell division protein FtsZ"/>
    <property type="match status" value="1"/>
</dbReference>
<dbReference type="InterPro" id="IPR018316">
    <property type="entry name" value="Tubulin/FtsZ_2-layer-sand-dom"/>
</dbReference>
<protein>
    <recommendedName>
        <fullName evidence="4 5">Cell division protein FtsZ</fullName>
    </recommendedName>
</protein>
<proteinExistence type="inferred from homology"/>
<dbReference type="EMBL" id="JBFSOO010000005">
    <property type="protein sequence ID" value="MEZ6853450.1"/>
    <property type="molecule type" value="Genomic_DNA"/>
</dbReference>
<evidence type="ECO:0000256" key="1">
    <source>
        <dbReference type="ARBA" id="ARBA00009690"/>
    </source>
</evidence>
<evidence type="ECO:0000256" key="5">
    <source>
        <dbReference type="NCBIfam" id="TIGR00065"/>
    </source>
</evidence>
<dbReference type="GO" id="GO:0051258">
    <property type="term" value="P:protein polymerization"/>
    <property type="evidence" value="ECO:0007669"/>
    <property type="project" value="UniProtKB-UniRule"/>
</dbReference>
<dbReference type="Gene3D" id="3.40.50.1440">
    <property type="entry name" value="Tubulin/FtsZ, GTPase domain"/>
    <property type="match status" value="1"/>
</dbReference>
<dbReference type="InterPro" id="IPR003008">
    <property type="entry name" value="Tubulin_FtsZ_GTPase"/>
</dbReference>
<dbReference type="EMBL" id="FQZR01000003">
    <property type="protein sequence ID" value="SHJ13882.1"/>
    <property type="molecule type" value="Genomic_DNA"/>
</dbReference>
<dbReference type="HAMAP" id="MF_00909">
    <property type="entry name" value="FtsZ"/>
    <property type="match status" value="1"/>
</dbReference>
<reference evidence="10 13" key="2">
    <citation type="submission" date="2024-07" db="EMBL/GenBank/DDBJ databases">
        <title>Active virus-host system and metabolic interactions in a Lokiarchaeon culture.</title>
        <authorList>
            <person name="Ponce Toledo R.I."/>
            <person name="Rodrigues Oliveira T."/>
            <person name="Schleper C."/>
        </authorList>
    </citation>
    <scope>NUCLEOTIDE SEQUENCE [LARGE SCALE GENOMIC DNA]</scope>
    <source>
        <strain evidence="10 13">B35</strain>
    </source>
</reference>
<dbReference type="InterPro" id="IPR037103">
    <property type="entry name" value="Tubulin/FtsZ-like_C"/>
</dbReference>
<keyword evidence="4 6" id="KW-0132">Cell division</keyword>
<dbReference type="Pfam" id="PF00091">
    <property type="entry name" value="Tubulin"/>
    <property type="match status" value="1"/>
</dbReference>
<dbReference type="Pfam" id="PF12327">
    <property type="entry name" value="FtsZ_C"/>
    <property type="match status" value="1"/>
</dbReference>
<dbReference type="InterPro" id="IPR024757">
    <property type="entry name" value="FtsZ_C"/>
</dbReference>
<keyword evidence="4" id="KW-0963">Cytoplasm</keyword>
<accession>A0A8G2F940</accession>
<dbReference type="SMART" id="SM00864">
    <property type="entry name" value="Tubulin"/>
    <property type="match status" value="1"/>
</dbReference>
<dbReference type="Proteomes" id="UP001568358">
    <property type="component" value="Unassembled WGS sequence"/>
</dbReference>
<feature type="compositionally biased region" description="Low complexity" evidence="7">
    <location>
        <begin position="344"/>
        <end position="395"/>
    </location>
</feature>
<dbReference type="GO" id="GO:0005525">
    <property type="term" value="F:GTP binding"/>
    <property type="evidence" value="ECO:0007669"/>
    <property type="project" value="UniProtKB-UniRule"/>
</dbReference>
<dbReference type="CDD" id="cd02201">
    <property type="entry name" value="FtsZ_type1"/>
    <property type="match status" value="1"/>
</dbReference>
<dbReference type="GO" id="GO:0043093">
    <property type="term" value="P:FtsZ-dependent cytokinesis"/>
    <property type="evidence" value="ECO:0007669"/>
    <property type="project" value="UniProtKB-UniRule"/>
</dbReference>
<evidence type="ECO:0000259" key="8">
    <source>
        <dbReference type="SMART" id="SM00864"/>
    </source>
</evidence>
<name>A0A8G2F940_9BACT</name>
<evidence type="ECO:0000313" key="10">
    <source>
        <dbReference type="EMBL" id="MEZ6853450.1"/>
    </source>
</evidence>
<evidence type="ECO:0000313" key="12">
    <source>
        <dbReference type="Proteomes" id="UP000184001"/>
    </source>
</evidence>
<evidence type="ECO:0000256" key="7">
    <source>
        <dbReference type="SAM" id="MobiDB-lite"/>
    </source>
</evidence>
<keyword evidence="3 4" id="KW-0342">GTP-binding</keyword>
<sequence>MEFHEIENDSQAKIKVVGVGGGGGNAVNNMISSVLKGVTFITANTDVQALNNSQAEVKIQLGDKLTKGLGAGANPAVGREAAQESIDQIRNAIGEADMVFVTAGMGGGTGTGAAPVIAQVAKEMGALTVGVVTKPFFFEGKKRQEAADAGIEAFREHVDSLITIPNDRLLSLASKKATFVEMLKKADEVLYFAVKGISDLIMVPGLINLDFADVKAVMGESGLAMMGSGSSIGEGRAREAAMKAITSPLLEDVSIDGARGVLMNITCGPDLTIDEVSEAAGAIQEAAHDDARIFFGTVFDDTVGDEMRITVIATGIDTMDAGTQGNGSGVAVNSNGARSVTSLSSARASAPRAEAAPTPQTQTYQAPQSQAYQAPQAQAVQAAPVQAPQPQAAPVDPSVQSVPQAESVQQVYSAPQVAPVQSAQPVQAVPQPVQQPQAVAPRVEPKMDITHPEPAREGYDFKADDTNVPTYIRRSAQAAQRAHKVRHAHEPGKDTFVFEEDFEIPSFIRKQAD</sequence>
<dbReference type="AlphaFoldDB" id="A0A8G2F940"/>
<keyword evidence="4 6" id="KW-0717">Septation</keyword>
<comment type="subunit">
    <text evidence="4">Homodimer. Polymerizes to form a dynamic ring structure in a strictly GTP-dependent manner. Interacts directly with several other division proteins.</text>
</comment>
<evidence type="ECO:0000259" key="9">
    <source>
        <dbReference type="SMART" id="SM00865"/>
    </source>
</evidence>
<dbReference type="PANTHER" id="PTHR30314">
    <property type="entry name" value="CELL DIVISION PROTEIN FTSZ-RELATED"/>
    <property type="match status" value="1"/>
</dbReference>
<feature type="domain" description="Tubulin/FtsZ 2-layer sandwich" evidence="9">
    <location>
        <begin position="207"/>
        <end position="325"/>
    </location>
</feature>
<evidence type="ECO:0000313" key="13">
    <source>
        <dbReference type="Proteomes" id="UP001568358"/>
    </source>
</evidence>
<keyword evidence="13" id="KW-1185">Reference proteome</keyword>
<dbReference type="RefSeq" id="WP_020000270.1">
    <property type="nucleotide sequence ID" value="NZ_CP192219.1"/>
</dbReference>
<feature type="binding site" evidence="4">
    <location>
        <position position="143"/>
    </location>
    <ligand>
        <name>GTP</name>
        <dbReference type="ChEBI" id="CHEBI:37565"/>
    </ligand>
</feature>
<evidence type="ECO:0000256" key="2">
    <source>
        <dbReference type="ARBA" id="ARBA00022741"/>
    </source>
</evidence>
<feature type="region of interest" description="Disordered" evidence="7">
    <location>
        <begin position="342"/>
        <end position="397"/>
    </location>
</feature>
<dbReference type="PROSITE" id="PS01135">
    <property type="entry name" value="FTSZ_2"/>
    <property type="match status" value="1"/>
</dbReference>
<evidence type="ECO:0000256" key="3">
    <source>
        <dbReference type="ARBA" id="ARBA00023134"/>
    </source>
</evidence>
<dbReference type="SUPFAM" id="SSF52490">
    <property type="entry name" value="Tubulin nucleotide-binding domain-like"/>
    <property type="match status" value="1"/>
</dbReference>
<dbReference type="InterPro" id="IPR036525">
    <property type="entry name" value="Tubulin/FtsZ_GTPase_sf"/>
</dbReference>
<comment type="similarity">
    <text evidence="1 4 6">Belongs to the FtsZ family.</text>
</comment>
<dbReference type="PANTHER" id="PTHR30314:SF3">
    <property type="entry name" value="MITOCHONDRIAL DIVISION PROTEIN FSZA"/>
    <property type="match status" value="1"/>
</dbReference>
<dbReference type="Proteomes" id="UP000184001">
    <property type="component" value="Unassembled WGS sequence"/>
</dbReference>
<evidence type="ECO:0000256" key="6">
    <source>
        <dbReference type="RuleBase" id="RU000631"/>
    </source>
</evidence>
<dbReference type="GO" id="GO:0003924">
    <property type="term" value="F:GTPase activity"/>
    <property type="evidence" value="ECO:0007669"/>
    <property type="project" value="UniProtKB-UniRule"/>
</dbReference>
<dbReference type="NCBIfam" id="TIGR00065">
    <property type="entry name" value="ftsZ"/>
    <property type="match status" value="1"/>
</dbReference>
<dbReference type="GO" id="GO:0000917">
    <property type="term" value="P:division septum assembly"/>
    <property type="evidence" value="ECO:0007669"/>
    <property type="project" value="UniProtKB-KW"/>
</dbReference>
<reference evidence="11 12" key="1">
    <citation type="submission" date="2016-11" db="EMBL/GenBank/DDBJ databases">
        <authorList>
            <person name="Varghese N."/>
            <person name="Submissions S."/>
        </authorList>
    </citation>
    <scope>NUCLEOTIDE SEQUENCE [LARGE SCALE GENOMIC DNA]</scope>
    <source>
        <strain evidence="11 12">DSM 17919</strain>
    </source>
</reference>
<feature type="domain" description="Tubulin/FtsZ GTPase" evidence="8">
    <location>
        <begin position="13"/>
        <end position="205"/>
    </location>
</feature>
<feature type="binding site" evidence="4">
    <location>
        <begin position="21"/>
        <end position="25"/>
    </location>
    <ligand>
        <name>GTP</name>
        <dbReference type="ChEBI" id="CHEBI:37565"/>
    </ligand>
</feature>
<feature type="binding site" evidence="4">
    <location>
        <position position="139"/>
    </location>
    <ligand>
        <name>GTP</name>
        <dbReference type="ChEBI" id="CHEBI:37565"/>
    </ligand>
</feature>
<gene>
    <name evidence="4 10" type="primary">ftsZ</name>
    <name evidence="10" type="ORF">AB2Z07_07910</name>
    <name evidence="11" type="ORF">SAMN05660830_01765</name>
</gene>
<comment type="subcellular location">
    <subcellularLocation>
        <location evidence="4">Cytoplasm</location>
    </subcellularLocation>
    <text evidence="4">Assembles at midcell at the inner surface of the cytoplasmic membrane.</text>
</comment>
<organism evidence="11 12">
    <name type="scientific">Halodesulfovibrio aestuarii</name>
    <dbReference type="NCBI Taxonomy" id="126333"/>
    <lineage>
        <taxon>Bacteria</taxon>
        <taxon>Pseudomonadati</taxon>
        <taxon>Thermodesulfobacteriota</taxon>
        <taxon>Desulfovibrionia</taxon>
        <taxon>Desulfovibrionales</taxon>
        <taxon>Desulfovibrionaceae</taxon>
        <taxon>Halodesulfovibrio</taxon>
    </lineage>
</organism>
<comment type="function">
    <text evidence="4 6">Essential cell division protein that forms a contractile ring structure (Z ring) at the future cell division site. The regulation of the ring assembly controls the timing and the location of cell division. One of the functions of the FtsZ ring is to recruit other cell division proteins to the septum to produce a new cell wall between the dividing cells. Binds GTP and shows GTPase activity.</text>
</comment>
<dbReference type="GO" id="GO:0032153">
    <property type="term" value="C:cell division site"/>
    <property type="evidence" value="ECO:0007669"/>
    <property type="project" value="UniProtKB-UniRule"/>
</dbReference>
<dbReference type="PROSITE" id="PS01134">
    <property type="entry name" value="FTSZ_1"/>
    <property type="match status" value="1"/>
</dbReference>
<dbReference type="SUPFAM" id="SSF55307">
    <property type="entry name" value="Tubulin C-terminal domain-like"/>
    <property type="match status" value="1"/>
</dbReference>
<dbReference type="InterPro" id="IPR000158">
    <property type="entry name" value="Cell_div_FtsZ"/>
</dbReference>
<keyword evidence="4 6" id="KW-0131">Cell cycle</keyword>
<evidence type="ECO:0000256" key="4">
    <source>
        <dbReference type="HAMAP-Rule" id="MF_00909"/>
    </source>
</evidence>
<dbReference type="InterPro" id="IPR008280">
    <property type="entry name" value="Tub_FtsZ_C"/>
</dbReference>
<feature type="binding site" evidence="4">
    <location>
        <begin position="108"/>
        <end position="110"/>
    </location>
    <ligand>
        <name>GTP</name>
        <dbReference type="ChEBI" id="CHEBI:37565"/>
    </ligand>
</feature>
<dbReference type="Gene3D" id="3.30.1330.20">
    <property type="entry name" value="Tubulin/FtsZ, C-terminal domain"/>
    <property type="match status" value="1"/>
</dbReference>
<comment type="caution">
    <text evidence="11">The sequence shown here is derived from an EMBL/GenBank/DDBJ whole genome shotgun (WGS) entry which is preliminary data.</text>
</comment>
<dbReference type="PRINTS" id="PR00423">
    <property type="entry name" value="CELLDVISFTSZ"/>
</dbReference>
<dbReference type="InterPro" id="IPR045061">
    <property type="entry name" value="FtsZ/CetZ"/>
</dbReference>
<keyword evidence="2 4" id="KW-0547">Nucleotide-binding</keyword>
<dbReference type="InterPro" id="IPR020805">
    <property type="entry name" value="Cell_div_FtsZ_CS"/>
</dbReference>
<evidence type="ECO:0000313" key="11">
    <source>
        <dbReference type="EMBL" id="SHJ13882.1"/>
    </source>
</evidence>
<feature type="binding site" evidence="4">
    <location>
        <position position="187"/>
    </location>
    <ligand>
        <name>GTP</name>
        <dbReference type="ChEBI" id="CHEBI:37565"/>
    </ligand>
</feature>